<feature type="non-terminal residue" evidence="2">
    <location>
        <position position="1"/>
    </location>
</feature>
<evidence type="ECO:0000259" key="1">
    <source>
        <dbReference type="Pfam" id="PF17921"/>
    </source>
</evidence>
<protein>
    <recommendedName>
        <fullName evidence="1">Integrase zinc-binding domain-containing protein</fullName>
    </recommendedName>
</protein>
<dbReference type="Pfam" id="PF17921">
    <property type="entry name" value="Integrase_H2C2"/>
    <property type="match status" value="1"/>
</dbReference>
<accession>A0A0L6U767</accession>
<dbReference type="Proteomes" id="UP000037035">
    <property type="component" value="Unassembled WGS sequence"/>
</dbReference>
<dbReference type="InterPro" id="IPR041588">
    <property type="entry name" value="Integrase_H2C2"/>
</dbReference>
<evidence type="ECO:0000313" key="3">
    <source>
        <dbReference type="Proteomes" id="UP000037035"/>
    </source>
</evidence>
<dbReference type="AlphaFoldDB" id="A0A0L6U767"/>
<keyword evidence="3" id="KW-1185">Reference proteome</keyword>
<proteinExistence type="predicted"/>
<organism evidence="2 3">
    <name type="scientific">Puccinia sorghi</name>
    <dbReference type="NCBI Taxonomy" id="27349"/>
    <lineage>
        <taxon>Eukaryota</taxon>
        <taxon>Fungi</taxon>
        <taxon>Dikarya</taxon>
        <taxon>Basidiomycota</taxon>
        <taxon>Pucciniomycotina</taxon>
        <taxon>Pucciniomycetes</taxon>
        <taxon>Pucciniales</taxon>
        <taxon>Pucciniaceae</taxon>
        <taxon>Puccinia</taxon>
    </lineage>
</organism>
<sequence>AKLLTATTKRRGPTVMDTFTAIAEFEARFFDTLIDLDNADYWFDVDVLGCGNPQIGLHCRFFMPNQPLTCKPGSFPDSTLAPPQCELVPISAGQPSPPWRDQRTRTTPLMDSALSLASRHLNPKLSKDLLQDSPLRREIIRSAAKLAGHPRRAKTLSLVQGSFTWPSMITNIMK</sequence>
<name>A0A0L6U767_9BASI</name>
<evidence type="ECO:0000313" key="2">
    <source>
        <dbReference type="EMBL" id="KNZ44344.1"/>
    </source>
</evidence>
<gene>
    <name evidence="2" type="ORF">VP01_9259g1</name>
</gene>
<comment type="caution">
    <text evidence="2">The sequence shown here is derived from an EMBL/GenBank/DDBJ whole genome shotgun (WGS) entry which is preliminary data.</text>
</comment>
<reference evidence="2 3" key="1">
    <citation type="submission" date="2015-08" db="EMBL/GenBank/DDBJ databases">
        <title>Next Generation Sequencing and Analysis of the Genome of Puccinia sorghi L Schw, the Causal Agent of Maize Common Rust.</title>
        <authorList>
            <person name="Rochi L."/>
            <person name="Burguener G."/>
            <person name="Darino M."/>
            <person name="Turjanski A."/>
            <person name="Kreff E."/>
            <person name="Dieguez M.J."/>
            <person name="Sacco F."/>
        </authorList>
    </citation>
    <scope>NUCLEOTIDE SEQUENCE [LARGE SCALE GENOMIC DNA]</scope>
    <source>
        <strain evidence="2 3">RO10H11247</strain>
    </source>
</reference>
<feature type="domain" description="Integrase zinc-binding" evidence="1">
    <location>
        <begin position="133"/>
        <end position="172"/>
    </location>
</feature>
<dbReference type="EMBL" id="LAVV01014892">
    <property type="protein sequence ID" value="KNZ44344.1"/>
    <property type="molecule type" value="Genomic_DNA"/>
</dbReference>
<dbReference type="VEuPathDB" id="FungiDB:VP01_9259g1"/>